<gene>
    <name evidence="3" type="ORF">EZ313_04515</name>
</gene>
<evidence type="ECO:0000256" key="1">
    <source>
        <dbReference type="SAM" id="SignalP"/>
    </source>
</evidence>
<dbReference type="InterPro" id="IPR016088">
    <property type="entry name" value="Chalcone_isomerase_3-sand"/>
</dbReference>
<feature type="chain" id="PRO_5021263239" description="Chalcone isomerase domain-containing protein" evidence="1">
    <location>
        <begin position="47"/>
        <end position="234"/>
    </location>
</feature>
<evidence type="ECO:0000313" key="4">
    <source>
        <dbReference type="Proteomes" id="UP000298180"/>
    </source>
</evidence>
<feature type="signal peptide" evidence="1">
    <location>
        <begin position="1"/>
        <end position="46"/>
    </location>
</feature>
<dbReference type="Gene3D" id="3.50.70.10">
    <property type="match status" value="1"/>
</dbReference>
<proteinExistence type="predicted"/>
<dbReference type="EMBL" id="SMLM01000001">
    <property type="protein sequence ID" value="TFZ05920.1"/>
    <property type="molecule type" value="Genomic_DNA"/>
</dbReference>
<protein>
    <recommendedName>
        <fullName evidence="2">Chalcone isomerase domain-containing protein</fullName>
    </recommendedName>
</protein>
<dbReference type="InterPro" id="IPR016087">
    <property type="entry name" value="Chalcone_isomerase"/>
</dbReference>
<dbReference type="Proteomes" id="UP000298180">
    <property type="component" value="Unassembled WGS sequence"/>
</dbReference>
<dbReference type="InterPro" id="IPR036298">
    <property type="entry name" value="Chalcone_isomerase_sf"/>
</dbReference>
<dbReference type="OrthoDB" id="9795336at2"/>
<feature type="domain" description="Chalcone isomerase" evidence="2">
    <location>
        <begin position="50"/>
        <end position="217"/>
    </location>
</feature>
<organism evidence="3 4">
    <name type="scientific">Ramlibacter henchirensis</name>
    <dbReference type="NCBI Taxonomy" id="204072"/>
    <lineage>
        <taxon>Bacteria</taxon>
        <taxon>Pseudomonadati</taxon>
        <taxon>Pseudomonadota</taxon>
        <taxon>Betaproteobacteria</taxon>
        <taxon>Burkholderiales</taxon>
        <taxon>Comamonadaceae</taxon>
        <taxon>Ramlibacter</taxon>
    </lineage>
</organism>
<name>A0A4Z0C640_9BURK</name>
<reference evidence="3 4" key="1">
    <citation type="submission" date="2019-03" db="EMBL/GenBank/DDBJ databases">
        <title>Ramlibacter henchirensis DSM 14656, whole genome shotgun sequence.</title>
        <authorList>
            <person name="Zhang X."/>
            <person name="Feng G."/>
            <person name="Zhu H."/>
        </authorList>
    </citation>
    <scope>NUCLEOTIDE SEQUENCE [LARGE SCALE GENOMIC DNA]</scope>
    <source>
        <strain evidence="3 4">DSM 14656</strain>
    </source>
</reference>
<keyword evidence="1" id="KW-0732">Signal</keyword>
<dbReference type="GO" id="GO:0016872">
    <property type="term" value="F:intramolecular lyase activity"/>
    <property type="evidence" value="ECO:0007669"/>
    <property type="project" value="InterPro"/>
</dbReference>
<sequence>MPGRLRSTADVHARFHNHRKRCATMRMIRAALAAATLAATATCAVAQPVEAAGVRFDQSVQVGGKPLVLNGVGVRFRGIFKVAAIALYLAKKAETAEAALAQPGPKRIQMVMLRSVSPNDVGRVLSNGIEGNVTRQEFIAVLPGLARIGEVASQLKTMSHGDSIAIEWSPEGGGASFFVNGNRVAGPYGDYAAFTGFAKIWLGQNPMDKPLKEALLGRPSAAAGAVDVNPYHFR</sequence>
<dbReference type="SUPFAM" id="SSF54626">
    <property type="entry name" value="Chalcone isomerase"/>
    <property type="match status" value="1"/>
</dbReference>
<comment type="caution">
    <text evidence="3">The sequence shown here is derived from an EMBL/GenBank/DDBJ whole genome shotgun (WGS) entry which is preliminary data.</text>
</comment>
<evidence type="ECO:0000313" key="3">
    <source>
        <dbReference type="EMBL" id="TFZ05920.1"/>
    </source>
</evidence>
<dbReference type="AlphaFoldDB" id="A0A4Z0C640"/>
<accession>A0A4Z0C640</accession>
<dbReference type="Pfam" id="PF16036">
    <property type="entry name" value="Chalcone_3"/>
    <property type="match status" value="1"/>
</dbReference>
<keyword evidence="4" id="KW-1185">Reference proteome</keyword>
<evidence type="ECO:0000259" key="2">
    <source>
        <dbReference type="Pfam" id="PF16036"/>
    </source>
</evidence>